<dbReference type="Proteomes" id="UP000033608">
    <property type="component" value="Unassembled WGS sequence"/>
</dbReference>
<evidence type="ECO:0000313" key="9">
    <source>
        <dbReference type="EMBL" id="SHE49511.1"/>
    </source>
</evidence>
<gene>
    <name evidence="9" type="ORF">SAMN02745223_00545</name>
    <name evidence="8" type="ORF">VW29_16725</name>
</gene>
<keyword evidence="10" id="KW-1185">Reference proteome</keyword>
<dbReference type="Proteomes" id="UP000184533">
    <property type="component" value="Unassembled WGS sequence"/>
</dbReference>
<evidence type="ECO:0000313" key="11">
    <source>
        <dbReference type="Proteomes" id="UP000184533"/>
    </source>
</evidence>
<dbReference type="Pfam" id="PF13440">
    <property type="entry name" value="Polysacc_synt_3"/>
    <property type="match status" value="1"/>
</dbReference>
<protein>
    <submittedName>
        <fullName evidence="9">Membrane protein involved in the export of O-antigen and teichoic acid</fullName>
    </submittedName>
    <submittedName>
        <fullName evidence="8">Polysaccharide biosynthesis protein</fullName>
    </submittedName>
</protein>
<feature type="transmembrane region" description="Helical" evidence="7">
    <location>
        <begin position="185"/>
        <end position="206"/>
    </location>
</feature>
<dbReference type="EMBL" id="LAJF01000101">
    <property type="protein sequence ID" value="KKB80650.1"/>
    <property type="molecule type" value="Genomic_DNA"/>
</dbReference>
<keyword evidence="3" id="KW-1003">Cell membrane</keyword>
<dbReference type="InterPro" id="IPR050833">
    <property type="entry name" value="Poly_Biosynth_Transport"/>
</dbReference>
<dbReference type="AlphaFoldDB" id="A0A0F5LEE9"/>
<evidence type="ECO:0000256" key="3">
    <source>
        <dbReference type="ARBA" id="ARBA00022475"/>
    </source>
</evidence>
<feature type="transmembrane region" description="Helical" evidence="7">
    <location>
        <begin position="429"/>
        <end position="447"/>
    </location>
</feature>
<feature type="transmembrane region" description="Helical" evidence="7">
    <location>
        <begin position="262"/>
        <end position="283"/>
    </location>
</feature>
<evidence type="ECO:0000256" key="6">
    <source>
        <dbReference type="ARBA" id="ARBA00023136"/>
    </source>
</evidence>
<keyword evidence="5 7" id="KW-1133">Transmembrane helix</keyword>
<dbReference type="RefSeq" id="WP_046136410.1">
    <property type="nucleotide sequence ID" value="NZ_FQVC01000001.1"/>
</dbReference>
<feature type="transmembrane region" description="Helical" evidence="7">
    <location>
        <begin position="395"/>
        <end position="417"/>
    </location>
</feature>
<dbReference type="EMBL" id="FQVC01000001">
    <property type="protein sequence ID" value="SHE49511.1"/>
    <property type="molecule type" value="Genomic_DNA"/>
</dbReference>
<accession>A0A0F5LEE9</accession>
<evidence type="ECO:0000256" key="7">
    <source>
        <dbReference type="SAM" id="Phobius"/>
    </source>
</evidence>
<evidence type="ECO:0000256" key="5">
    <source>
        <dbReference type="ARBA" id="ARBA00022989"/>
    </source>
</evidence>
<feature type="transmembrane region" description="Helical" evidence="7">
    <location>
        <begin position="155"/>
        <end position="179"/>
    </location>
</feature>
<keyword evidence="4 7" id="KW-0812">Transmembrane</keyword>
<dbReference type="PATRIC" id="fig|1121477.3.peg.91"/>
<keyword evidence="6 7" id="KW-0472">Membrane</keyword>
<dbReference type="GO" id="GO:0005886">
    <property type="term" value="C:plasma membrane"/>
    <property type="evidence" value="ECO:0007669"/>
    <property type="project" value="UniProtKB-SubCell"/>
</dbReference>
<feature type="transmembrane region" description="Helical" evidence="7">
    <location>
        <begin position="54"/>
        <end position="80"/>
    </location>
</feature>
<evidence type="ECO:0000313" key="10">
    <source>
        <dbReference type="Proteomes" id="UP000033608"/>
    </source>
</evidence>
<comment type="similarity">
    <text evidence="2">Belongs to the polysaccharide synthase family.</text>
</comment>
<evidence type="ECO:0000256" key="4">
    <source>
        <dbReference type="ARBA" id="ARBA00022692"/>
    </source>
</evidence>
<reference evidence="9 11" key="2">
    <citation type="submission" date="2016-11" db="EMBL/GenBank/DDBJ databases">
        <authorList>
            <person name="Jaros S."/>
            <person name="Januszkiewicz K."/>
            <person name="Wedrychowicz H."/>
        </authorList>
    </citation>
    <scope>NUCLEOTIDE SEQUENCE [LARGE SCALE GENOMIC DNA]</scope>
    <source>
        <strain evidence="9 11">DSM 17137</strain>
    </source>
</reference>
<feature type="transmembrane region" description="Helical" evidence="7">
    <location>
        <begin position="100"/>
        <end position="119"/>
    </location>
</feature>
<feature type="transmembrane region" description="Helical" evidence="7">
    <location>
        <begin position="338"/>
        <end position="358"/>
    </location>
</feature>
<proteinExistence type="inferred from homology"/>
<evidence type="ECO:0000256" key="2">
    <source>
        <dbReference type="ARBA" id="ARBA00007430"/>
    </source>
</evidence>
<sequence>MTDITNALGRIMRGDGLFARALRGSAWTGSGHIAAQIIRLASNLVLTRLLYPEAFGLMSLVTVLMIGVTMLSDVGIGVSVVQNKRGDERDFLDTAWTIQVLRGALLWLLLCALAWPLAQVYSEPALIYFLPVAGLSVLIAGFNPMRLETAGRHLLLGRVTALDLISQVSGTLITILLAWLTGSVWALVLGQVIGAIIKLTLAYLMIPGEPSRFHIEPTSAREIVQFGKWIIPSTAFGFMLAQGDRVILGIYLTLEMLGVYNIGQFLAAAPVVLASAITGRVLIPVYREFANRRDAGTARKMRLLRFFLTGSVMAMVLVLAFVSTPLVRFLYDPRYADAAVIIVLVAVSSLPRVLGLTYDQGALAAGDSRRYFLVTAFRGIVQVSAFVIGAELAGIVGALVAQGAASIIGHFSLIWLARKHQVWDLQHDLIFGALAAIFGALAIYTNWDLLHSFVVSQAAIAH</sequence>
<dbReference type="STRING" id="1121477.SAMN02745223_00545"/>
<reference evidence="8 10" key="1">
    <citation type="submission" date="2015-03" db="EMBL/GenBank/DDBJ databases">
        <authorList>
            <person name="Hassan Y.I."/>
            <person name="Lepp D."/>
            <person name="Zhou T."/>
        </authorList>
    </citation>
    <scope>NUCLEOTIDE SEQUENCE [LARGE SCALE GENOMIC DNA]</scope>
    <source>
        <strain evidence="8 10">DSM 17137</strain>
    </source>
</reference>
<organism evidence="8 10">
    <name type="scientific">Devosia limi DSM 17137</name>
    <dbReference type="NCBI Taxonomy" id="1121477"/>
    <lineage>
        <taxon>Bacteria</taxon>
        <taxon>Pseudomonadati</taxon>
        <taxon>Pseudomonadota</taxon>
        <taxon>Alphaproteobacteria</taxon>
        <taxon>Hyphomicrobiales</taxon>
        <taxon>Devosiaceae</taxon>
        <taxon>Devosia</taxon>
    </lineage>
</organism>
<feature type="transmembrane region" description="Helical" evidence="7">
    <location>
        <begin position="370"/>
        <end position="389"/>
    </location>
</feature>
<evidence type="ECO:0000256" key="1">
    <source>
        <dbReference type="ARBA" id="ARBA00004651"/>
    </source>
</evidence>
<feature type="transmembrane region" description="Helical" evidence="7">
    <location>
        <begin position="125"/>
        <end position="143"/>
    </location>
</feature>
<feature type="transmembrane region" description="Helical" evidence="7">
    <location>
        <begin position="303"/>
        <end position="326"/>
    </location>
</feature>
<dbReference type="PANTHER" id="PTHR30250">
    <property type="entry name" value="PST FAMILY PREDICTED COLANIC ACID TRANSPORTER"/>
    <property type="match status" value="1"/>
</dbReference>
<dbReference type="PANTHER" id="PTHR30250:SF10">
    <property type="entry name" value="LIPOPOLYSACCHARIDE BIOSYNTHESIS PROTEIN WZXC"/>
    <property type="match status" value="1"/>
</dbReference>
<comment type="subcellular location">
    <subcellularLocation>
        <location evidence="1">Cell membrane</location>
        <topology evidence="1">Multi-pass membrane protein</topology>
    </subcellularLocation>
</comment>
<evidence type="ECO:0000313" key="8">
    <source>
        <dbReference type="EMBL" id="KKB80650.1"/>
    </source>
</evidence>
<name>A0A0F5LEE9_9HYPH</name>